<dbReference type="InterPro" id="IPR007590">
    <property type="entry name" value="Saf4/Yju2"/>
</dbReference>
<gene>
    <name evidence="2" type="ORF">IAR55_000873</name>
</gene>
<name>A0AAW0Z473_9TREE</name>
<comment type="caution">
    <text evidence="2">The sequence shown here is derived from an EMBL/GenBank/DDBJ whole genome shotgun (WGS) entry which is preliminary data.</text>
</comment>
<proteinExistence type="predicted"/>
<feature type="compositionally biased region" description="Basic and acidic residues" evidence="1">
    <location>
        <begin position="116"/>
        <end position="142"/>
    </location>
</feature>
<dbReference type="GeneID" id="92178132"/>
<reference evidence="2 3" key="1">
    <citation type="journal article" date="2024" name="bioRxiv">
        <title>Comparative genomics of Cryptococcus and Kwoniella reveals pathogenesis evolution and contrasting karyotype dynamics via intercentromeric recombination or chromosome fusion.</title>
        <authorList>
            <person name="Coelho M.A."/>
            <person name="David-Palma M."/>
            <person name="Shea T."/>
            <person name="Bowers K."/>
            <person name="McGinley-Smith S."/>
            <person name="Mohammad A.W."/>
            <person name="Gnirke A."/>
            <person name="Yurkov A.M."/>
            <person name="Nowrousian M."/>
            <person name="Sun S."/>
            <person name="Cuomo C.A."/>
            <person name="Heitman J."/>
        </authorList>
    </citation>
    <scope>NUCLEOTIDE SEQUENCE [LARGE SCALE GENOMIC DNA]</scope>
    <source>
        <strain evidence="2 3">CBS 13917</strain>
    </source>
</reference>
<dbReference type="Pfam" id="PF04502">
    <property type="entry name" value="Saf4_Yju2"/>
    <property type="match status" value="1"/>
</dbReference>
<accession>A0AAW0Z473</accession>
<evidence type="ECO:0008006" key="4">
    <source>
        <dbReference type="Google" id="ProtNLM"/>
    </source>
</evidence>
<dbReference type="Proteomes" id="UP001388673">
    <property type="component" value="Unassembled WGS sequence"/>
</dbReference>
<keyword evidence="3" id="KW-1185">Reference proteome</keyword>
<dbReference type="GO" id="GO:0071006">
    <property type="term" value="C:U2-type catalytic step 1 spliceosome"/>
    <property type="evidence" value="ECO:0007669"/>
    <property type="project" value="TreeGrafter"/>
</dbReference>
<feature type="compositionally biased region" description="Basic and acidic residues" evidence="1">
    <location>
        <begin position="211"/>
        <end position="222"/>
    </location>
</feature>
<organism evidence="2 3">
    <name type="scientific">Kwoniella newhampshirensis</name>
    <dbReference type="NCBI Taxonomy" id="1651941"/>
    <lineage>
        <taxon>Eukaryota</taxon>
        <taxon>Fungi</taxon>
        <taxon>Dikarya</taxon>
        <taxon>Basidiomycota</taxon>
        <taxon>Agaricomycotina</taxon>
        <taxon>Tremellomycetes</taxon>
        <taxon>Tremellales</taxon>
        <taxon>Cryptococcaceae</taxon>
        <taxon>Kwoniella</taxon>
    </lineage>
</organism>
<dbReference type="AlphaFoldDB" id="A0AAW0Z473"/>
<protein>
    <recommendedName>
        <fullName evidence="4">Splicing factor YJU2</fullName>
    </recommendedName>
</protein>
<feature type="region of interest" description="Disordered" evidence="1">
    <location>
        <begin position="85"/>
        <end position="142"/>
    </location>
</feature>
<feature type="compositionally biased region" description="Acidic residues" evidence="1">
    <location>
        <begin position="223"/>
        <end position="237"/>
    </location>
</feature>
<dbReference type="EMBL" id="JBCAWK010000002">
    <property type="protein sequence ID" value="KAK8865727.1"/>
    <property type="molecule type" value="Genomic_DNA"/>
</dbReference>
<dbReference type="KEGG" id="kne:92178132"/>
<evidence type="ECO:0000256" key="1">
    <source>
        <dbReference type="SAM" id="MobiDB-lite"/>
    </source>
</evidence>
<dbReference type="PANTHER" id="PTHR12111">
    <property type="entry name" value="SPLICING FACTOR YJU2"/>
    <property type="match status" value="1"/>
</dbReference>
<feature type="region of interest" description="Disordered" evidence="1">
    <location>
        <begin position="281"/>
        <end position="317"/>
    </location>
</feature>
<dbReference type="RefSeq" id="XP_066805206.1">
    <property type="nucleotide sequence ID" value="XM_066944005.1"/>
</dbReference>
<evidence type="ECO:0000313" key="2">
    <source>
        <dbReference type="EMBL" id="KAK8865727.1"/>
    </source>
</evidence>
<dbReference type="GO" id="GO:0000398">
    <property type="term" value="P:mRNA splicing, via spliceosome"/>
    <property type="evidence" value="ECO:0007669"/>
    <property type="project" value="InterPro"/>
</dbReference>
<sequence length="317" mass="34461">MPKDPQQVIRLMAPFSMRCNRCGEYVYKGKKFNARKETAVGEEYYGIKVFRFYIKCPMCSSEITFKTDPKNADYICEQGATRNFENWTDSDPNGRAGAIPDAAADDEYDSDGNPTENKKEQDAMADLERSQEQSRREMETMDELADLRQRNARLELSNVSADPDSVLASLHAEKISAAEEARRKAEEDEDDALVKQYFAKIPAGPSVSGSKEVENKSHSPDKEDGEDGAGSGSEEENTTLAIPALTIKRKPAPGTGGVAEPSVQSLLAAKGKLLDGVAGGGNGTNGVVHGNPAVPAQAKRKREGMQKLLGIKKKTKA</sequence>
<evidence type="ECO:0000313" key="3">
    <source>
        <dbReference type="Proteomes" id="UP001388673"/>
    </source>
</evidence>
<dbReference type="PANTHER" id="PTHR12111:SF1">
    <property type="entry name" value="SPLICING FACTOR YJU2"/>
    <property type="match status" value="1"/>
</dbReference>
<feature type="region of interest" description="Disordered" evidence="1">
    <location>
        <begin position="195"/>
        <end position="259"/>
    </location>
</feature>